<dbReference type="PROSITE" id="PS50082">
    <property type="entry name" value="WD_REPEATS_2"/>
    <property type="match status" value="4"/>
</dbReference>
<feature type="compositionally biased region" description="Basic and acidic residues" evidence="4">
    <location>
        <begin position="407"/>
        <end position="421"/>
    </location>
</feature>
<dbReference type="InterPro" id="IPR019775">
    <property type="entry name" value="WD40_repeat_CS"/>
</dbReference>
<dbReference type="PROSITE" id="PS00678">
    <property type="entry name" value="WD_REPEATS_1"/>
    <property type="match status" value="3"/>
</dbReference>
<dbReference type="SUPFAM" id="SSF52540">
    <property type="entry name" value="P-loop containing nucleoside triphosphate hydrolases"/>
    <property type="match status" value="1"/>
</dbReference>
<dbReference type="Gene3D" id="2.130.10.10">
    <property type="entry name" value="YVTN repeat-like/Quinoprotein amine dehydrogenase"/>
    <property type="match status" value="3"/>
</dbReference>
<feature type="repeat" description="WD" evidence="3">
    <location>
        <begin position="1138"/>
        <end position="1182"/>
    </location>
</feature>
<proteinExistence type="predicted"/>
<evidence type="ECO:0000256" key="4">
    <source>
        <dbReference type="SAM" id="MobiDB-lite"/>
    </source>
</evidence>
<dbReference type="CDD" id="cd00200">
    <property type="entry name" value="WD40"/>
    <property type="match status" value="2"/>
</dbReference>
<comment type="caution">
    <text evidence="6">The sequence shown here is derived from an EMBL/GenBank/DDBJ whole genome shotgun (WGS) entry which is preliminary data.</text>
</comment>
<dbReference type="Pfam" id="PF00400">
    <property type="entry name" value="WD40"/>
    <property type="match status" value="5"/>
</dbReference>
<feature type="domain" description="Nephrocystin 3-like N-terminal" evidence="5">
    <location>
        <begin position="313"/>
        <end position="459"/>
    </location>
</feature>
<dbReference type="Pfam" id="PF24883">
    <property type="entry name" value="NPHP3_N"/>
    <property type="match status" value="1"/>
</dbReference>
<dbReference type="InterPro" id="IPR027417">
    <property type="entry name" value="P-loop_NTPase"/>
</dbReference>
<feature type="repeat" description="WD" evidence="3">
    <location>
        <begin position="1183"/>
        <end position="1227"/>
    </location>
</feature>
<dbReference type="InterPro" id="IPR053299">
    <property type="entry name" value="ASTRA_WD_repeat"/>
</dbReference>
<feature type="non-terminal residue" evidence="6">
    <location>
        <position position="1375"/>
    </location>
</feature>
<feature type="repeat" description="WD" evidence="3">
    <location>
        <begin position="1070"/>
        <end position="1091"/>
    </location>
</feature>
<dbReference type="InterPro" id="IPR015943">
    <property type="entry name" value="WD40/YVTN_repeat-like_dom_sf"/>
</dbReference>
<keyword evidence="1 3" id="KW-0853">WD repeat</keyword>
<evidence type="ECO:0000313" key="7">
    <source>
        <dbReference type="Proteomes" id="UP001165041"/>
    </source>
</evidence>
<feature type="region of interest" description="Disordered" evidence="4">
    <location>
        <begin position="397"/>
        <end position="421"/>
    </location>
</feature>
<evidence type="ECO:0000256" key="3">
    <source>
        <dbReference type="PROSITE-ProRule" id="PRU00221"/>
    </source>
</evidence>
<dbReference type="SUPFAM" id="SSF50978">
    <property type="entry name" value="WD40 repeat-like"/>
    <property type="match status" value="2"/>
</dbReference>
<gene>
    <name evidence="6" type="ORF">Kpho02_69810</name>
</gene>
<keyword evidence="2" id="KW-0677">Repeat</keyword>
<accession>A0A9W6QGT5</accession>
<dbReference type="PROSITE" id="PS50294">
    <property type="entry name" value="WD_REPEATS_REGION"/>
    <property type="match status" value="1"/>
</dbReference>
<dbReference type="InterPro" id="IPR056884">
    <property type="entry name" value="NPHP3-like_N"/>
</dbReference>
<feature type="repeat" description="WD" evidence="3">
    <location>
        <begin position="1273"/>
        <end position="1317"/>
    </location>
</feature>
<dbReference type="Proteomes" id="UP001165041">
    <property type="component" value="Unassembled WGS sequence"/>
</dbReference>
<dbReference type="Gene3D" id="3.40.50.1460">
    <property type="match status" value="1"/>
</dbReference>
<reference evidence="6" key="1">
    <citation type="submission" date="2023-02" db="EMBL/GenBank/DDBJ databases">
        <title>Kitasatospora phosalacinea NBRC 14627.</title>
        <authorList>
            <person name="Ichikawa N."/>
            <person name="Sato H."/>
            <person name="Tonouchi N."/>
        </authorList>
    </citation>
    <scope>NUCLEOTIDE SEQUENCE</scope>
    <source>
        <strain evidence="6">NBRC 14627</strain>
    </source>
</reference>
<dbReference type="InterPro" id="IPR001680">
    <property type="entry name" value="WD40_rpt"/>
</dbReference>
<evidence type="ECO:0000256" key="1">
    <source>
        <dbReference type="ARBA" id="ARBA00022574"/>
    </source>
</evidence>
<evidence type="ECO:0000256" key="2">
    <source>
        <dbReference type="ARBA" id="ARBA00022737"/>
    </source>
</evidence>
<sequence>MVRALVAGVGDFSDAYVSEDDQADGVEAFSSLPAVKEAVQALASAMNRAGVVTEGDPLLECDEHEFMERWKELRRRNGTGEPLVVHFAGHGAQSKQSRNLYLAMSGGEARDDLLIDTCVSFGRLLEEAENSGRPVLFLLDVCEAGQAIVQQQLIDLAARRRQDALRNVWIIGACTSDSITYGARFTTATAEVLHQLVDGNLDISPTMKYVPIDTLTSAIDRELARADRAARRPGQALVRTPHIQAVPEPQPFFRNPSHTHDPQAGLLTAMNPRLREFALGCAPGLDPLHFATRAAGNPTANSIHFSGRRSQLQRIQNWIDNPDGTEGRLLVVTGGPGSGKSALLGVTACLLHPELESIGDQVGPTVEHFAPRMPSTVLAVHARQLSLQQITESLRRQLHRQSAGQIRPHDGSHEQSAESPDHMGTAALLRDLRDVNDVLVVLDALDEAIDPTAVLNELLLPLAGAADSSTAVSPRVVIGTRPWWDTLTTLRDHLADHHGTVLNLDPSTDEDRRVLADDLDDYLRKLLPRRRYPRPGIRHIADALAAYSDSGAFLVAALYADHLLTSNHDISGPPPRTITEVFNLHIRSLTANDPWVLPVLTVLGQARGQGMPLDLIHAAALAHQPPFPHQATPHLSDTRRALTKAAFYLRTASDTDQRLLYRYFHQALTDHTKSQSDPAVIHHALISTVATDGTPNWSHAQPYLLRHAADHAAIAANGALDRLLADPQFLVHAEPDSLTPLLHRATTGQAILNTHIYRTTTTHHPLRRHRHTRRSLLALDAASWQQVDLARAISNVALDGRPANAVPLWATRQTHPARRHTLLGSTSPVRAVATAIRPDGTPLAITIDRDSGSAIVWDLTTGDRLHILTSPTGPVLAVATAIRPDGTPLAITTSNNEIAVVWDLTTGTHLHNLTAENGSVRAVATTARADGTPLAITANRDSGTATVWDLTTGTQLHALTSHAGSANAVATATRADGTPLGITTSDDGTAIVWDLTTGAHLHTLTTSERLMRSVAVATRLDGSPLGCASDSNYTATVWDLETGAHLHTLSAGWVRTLTTVAQAGGMPLGITTSDDGTATVWDLTTGNRLHILTSPAGPVLAVATAIRPDGTPLAITTSYDETAATVWDLTTGTRLHTLTGHTSPVRVVTTSSSSDGAPLAITASDDGAVIVWDLRVNARLHTLTAHHRAVNAVAVAALPSAGPIVITASEDGTAIVWNLATGGQLRTLSGYSGPVSAVATTIRPDGTPLAVIAGASRTVTVWDLTTGTQLSALTGHASPVSAVATTIRPDGTPLAVIAGASRTVTVWDLTTGTQLSALTGHASPVSAVATTIRPDGTPLAITTSYDGIAIVWNLATGGRLHILRGHSGPVSAVAT</sequence>
<dbReference type="PANTHER" id="PTHR44156">
    <property type="entry name" value="SUPERNUMERARY LIMBS, ISOFORM B-RELATED"/>
    <property type="match status" value="1"/>
</dbReference>
<dbReference type="SMART" id="SM00320">
    <property type="entry name" value="WD40"/>
    <property type="match status" value="11"/>
</dbReference>
<dbReference type="EMBL" id="BSSA01000038">
    <property type="protein sequence ID" value="GLW74683.1"/>
    <property type="molecule type" value="Genomic_DNA"/>
</dbReference>
<organism evidence="6 7">
    <name type="scientific">Kitasatospora phosalacinea</name>
    <dbReference type="NCBI Taxonomy" id="2065"/>
    <lineage>
        <taxon>Bacteria</taxon>
        <taxon>Bacillati</taxon>
        <taxon>Actinomycetota</taxon>
        <taxon>Actinomycetes</taxon>
        <taxon>Kitasatosporales</taxon>
        <taxon>Streptomycetaceae</taxon>
        <taxon>Kitasatospora</taxon>
    </lineage>
</organism>
<evidence type="ECO:0000313" key="6">
    <source>
        <dbReference type="EMBL" id="GLW74683.1"/>
    </source>
</evidence>
<dbReference type="Gene3D" id="3.40.50.300">
    <property type="entry name" value="P-loop containing nucleotide triphosphate hydrolases"/>
    <property type="match status" value="1"/>
</dbReference>
<name>A0A9W6QGT5_9ACTN</name>
<dbReference type="InterPro" id="IPR036322">
    <property type="entry name" value="WD40_repeat_dom_sf"/>
</dbReference>
<evidence type="ECO:0000259" key="5">
    <source>
        <dbReference type="Pfam" id="PF24883"/>
    </source>
</evidence>
<protein>
    <recommendedName>
        <fullName evidence="5">Nephrocystin 3-like N-terminal domain-containing protein</fullName>
    </recommendedName>
</protein>